<dbReference type="Pfam" id="PF00329">
    <property type="entry name" value="Complex1_30kDa"/>
    <property type="match status" value="1"/>
</dbReference>
<evidence type="ECO:0000256" key="2">
    <source>
        <dbReference type="SAM" id="MobiDB-lite"/>
    </source>
</evidence>
<comment type="similarity">
    <text evidence="1">Belongs to the complex I 30 kDa subunit family.</text>
</comment>
<sequence length="203" mass="21388">MSAASEALASRIPDALVKTAFGQTTAHVPVDGWLDAARHAHGLGCTQFDWLGVEDAGRPGAVGQRHAVLLHVLHPDTKDGVLLRAELGPDDVLPSVAGLWAGAAWHEREAAEMFGIALADGQPAHLLLPDGFGGHPLRKDFVLASRVVRPWPGRLEPGEDGTSAPSRRRAAPPGVPDPSWGPRRETPAAADHPADSPTEEPRG</sequence>
<reference evidence="5" key="1">
    <citation type="journal article" date="2019" name="Int. J. Syst. Evol. Microbiol.">
        <title>The Global Catalogue of Microorganisms (GCM) 10K type strain sequencing project: providing services to taxonomists for standard genome sequencing and annotation.</title>
        <authorList>
            <consortium name="The Broad Institute Genomics Platform"/>
            <consortium name="The Broad Institute Genome Sequencing Center for Infectious Disease"/>
            <person name="Wu L."/>
            <person name="Ma J."/>
        </authorList>
    </citation>
    <scope>NUCLEOTIDE SEQUENCE [LARGE SCALE GENOMIC DNA]</scope>
    <source>
        <strain evidence="5">CCUG 60214</strain>
    </source>
</reference>
<dbReference type="Gene3D" id="3.30.460.80">
    <property type="entry name" value="NADH:ubiquinone oxidoreductase, 30kDa subunit"/>
    <property type="match status" value="1"/>
</dbReference>
<dbReference type="EMBL" id="JBHTLK010000055">
    <property type="protein sequence ID" value="MFD1148105.1"/>
    <property type="molecule type" value="Genomic_DNA"/>
</dbReference>
<dbReference type="PANTHER" id="PTHR10884:SF14">
    <property type="entry name" value="NADH DEHYDROGENASE [UBIQUINONE] IRON-SULFUR PROTEIN 3, MITOCHONDRIAL"/>
    <property type="match status" value="1"/>
</dbReference>
<evidence type="ECO:0000259" key="3">
    <source>
        <dbReference type="Pfam" id="PF00329"/>
    </source>
</evidence>
<keyword evidence="5" id="KW-1185">Reference proteome</keyword>
<evidence type="ECO:0000313" key="4">
    <source>
        <dbReference type="EMBL" id="MFD1148105.1"/>
    </source>
</evidence>
<dbReference type="InterPro" id="IPR037232">
    <property type="entry name" value="NADH_quin_OxRdtase_su_C/D-like"/>
</dbReference>
<evidence type="ECO:0000313" key="5">
    <source>
        <dbReference type="Proteomes" id="UP001597168"/>
    </source>
</evidence>
<accession>A0ABW3QTN7</accession>
<feature type="region of interest" description="Disordered" evidence="2">
    <location>
        <begin position="151"/>
        <end position="203"/>
    </location>
</feature>
<dbReference type="Proteomes" id="UP001597168">
    <property type="component" value="Unassembled WGS sequence"/>
</dbReference>
<feature type="domain" description="NADH:ubiquinone oxidoreductase 30kDa subunit" evidence="3">
    <location>
        <begin position="27"/>
        <end position="146"/>
    </location>
</feature>
<dbReference type="RefSeq" id="WP_380723547.1">
    <property type="nucleotide sequence ID" value="NZ_JBHTLK010000055.1"/>
</dbReference>
<dbReference type="PANTHER" id="PTHR10884">
    <property type="entry name" value="NADH DEHYDROGENASE UBIQUINONE IRON-SULFUR PROTEIN 3"/>
    <property type="match status" value="1"/>
</dbReference>
<dbReference type="InterPro" id="IPR001268">
    <property type="entry name" value="NADH_UbQ_OxRdtase_30kDa_su"/>
</dbReference>
<dbReference type="SUPFAM" id="SSF143243">
    <property type="entry name" value="Nqo5-like"/>
    <property type="match status" value="1"/>
</dbReference>
<gene>
    <name evidence="4" type="ORF">ACFQ3T_13305</name>
</gene>
<proteinExistence type="inferred from homology"/>
<name>A0ABW3QTN7_9PSEU</name>
<organism evidence="4 5">
    <name type="scientific">Saccharothrix hoggarensis</name>
    <dbReference type="NCBI Taxonomy" id="913853"/>
    <lineage>
        <taxon>Bacteria</taxon>
        <taxon>Bacillati</taxon>
        <taxon>Actinomycetota</taxon>
        <taxon>Actinomycetes</taxon>
        <taxon>Pseudonocardiales</taxon>
        <taxon>Pseudonocardiaceae</taxon>
        <taxon>Saccharothrix</taxon>
    </lineage>
</organism>
<comment type="caution">
    <text evidence="4">The sequence shown here is derived from an EMBL/GenBank/DDBJ whole genome shotgun (WGS) entry which is preliminary data.</text>
</comment>
<protein>
    <submittedName>
        <fullName evidence="4">NADH-quinone oxidoreductase subunit C</fullName>
    </submittedName>
</protein>
<evidence type="ECO:0000256" key="1">
    <source>
        <dbReference type="ARBA" id="ARBA00007569"/>
    </source>
</evidence>